<protein>
    <recommendedName>
        <fullName evidence="12 13">UvrABC system protein B</fullName>
        <shortName evidence="13">Protein UvrB</shortName>
    </recommendedName>
    <alternativeName>
        <fullName evidence="13">Excinuclease ABC subunit B</fullName>
    </alternativeName>
</protein>
<dbReference type="InterPro" id="IPR001650">
    <property type="entry name" value="Helicase_C-like"/>
</dbReference>
<dbReference type="GO" id="GO:0005737">
    <property type="term" value="C:cytoplasm"/>
    <property type="evidence" value="ECO:0007669"/>
    <property type="project" value="UniProtKB-SubCell"/>
</dbReference>
<dbReference type="SUPFAM" id="SSF46600">
    <property type="entry name" value="C-terminal UvrC-binding domain of UvrB"/>
    <property type="match status" value="1"/>
</dbReference>
<feature type="short sequence motif" description="Beta-hairpin" evidence="13">
    <location>
        <begin position="92"/>
        <end position="115"/>
    </location>
</feature>
<dbReference type="Pfam" id="PF12344">
    <property type="entry name" value="UvrB"/>
    <property type="match status" value="1"/>
</dbReference>
<dbReference type="GO" id="GO:0005524">
    <property type="term" value="F:ATP binding"/>
    <property type="evidence" value="ECO:0007669"/>
    <property type="project" value="UniProtKB-UniRule"/>
</dbReference>
<dbReference type="NCBIfam" id="TIGR00631">
    <property type="entry name" value="uvrb"/>
    <property type="match status" value="1"/>
</dbReference>
<dbReference type="Pfam" id="PF00271">
    <property type="entry name" value="Helicase_C"/>
    <property type="match status" value="1"/>
</dbReference>
<dbReference type="CDD" id="cd18790">
    <property type="entry name" value="SF2_C_UvrB"/>
    <property type="match status" value="1"/>
</dbReference>
<dbReference type="PROSITE" id="PS50151">
    <property type="entry name" value="UVR"/>
    <property type="match status" value="1"/>
</dbReference>
<name>A0A1I3CHA9_9GAMM</name>
<evidence type="ECO:0000313" key="20">
    <source>
        <dbReference type="Proteomes" id="UP000199040"/>
    </source>
</evidence>
<evidence type="ECO:0000256" key="15">
    <source>
        <dbReference type="SAM" id="Coils"/>
    </source>
</evidence>
<proteinExistence type="inferred from homology"/>
<dbReference type="InterPro" id="IPR024759">
    <property type="entry name" value="UvrB_YAD/RRR_dom"/>
</dbReference>
<dbReference type="GO" id="GO:0009380">
    <property type="term" value="C:excinuclease repair complex"/>
    <property type="evidence" value="ECO:0007669"/>
    <property type="project" value="InterPro"/>
</dbReference>
<keyword evidence="10 13" id="KW-0742">SOS response</keyword>
<comment type="subunit">
    <text evidence="11 13 14">Forms a heterotetramer with UvrA during the search for lesions. Interacts with UvrC in an incision complex.</text>
</comment>
<keyword evidence="4 13" id="KW-0547">Nucleotide-binding</keyword>
<evidence type="ECO:0000256" key="11">
    <source>
        <dbReference type="ARBA" id="ARBA00026033"/>
    </source>
</evidence>
<dbReference type="SMART" id="SM00487">
    <property type="entry name" value="DEXDc"/>
    <property type="match status" value="1"/>
</dbReference>
<dbReference type="InterPro" id="IPR004807">
    <property type="entry name" value="UvrB"/>
</dbReference>
<dbReference type="GO" id="GO:0009432">
    <property type="term" value="P:SOS response"/>
    <property type="evidence" value="ECO:0007669"/>
    <property type="project" value="UniProtKB-UniRule"/>
</dbReference>
<dbReference type="GO" id="GO:0003677">
    <property type="term" value="F:DNA binding"/>
    <property type="evidence" value="ECO:0007669"/>
    <property type="project" value="UniProtKB-UniRule"/>
</dbReference>
<dbReference type="EMBL" id="FOPY01000008">
    <property type="protein sequence ID" value="SFH73867.1"/>
    <property type="molecule type" value="Genomic_DNA"/>
</dbReference>
<dbReference type="Pfam" id="PF04851">
    <property type="entry name" value="ResIII"/>
    <property type="match status" value="1"/>
</dbReference>
<keyword evidence="3 13" id="KW-0963">Cytoplasm</keyword>
<evidence type="ECO:0000256" key="5">
    <source>
        <dbReference type="ARBA" id="ARBA00022763"/>
    </source>
</evidence>
<evidence type="ECO:0000259" key="17">
    <source>
        <dbReference type="PROSITE" id="PS51192"/>
    </source>
</evidence>
<accession>A0A1I3CHA9</accession>
<dbReference type="Pfam" id="PF17757">
    <property type="entry name" value="UvrB_inter"/>
    <property type="match status" value="1"/>
</dbReference>
<dbReference type="InterPro" id="IPR006935">
    <property type="entry name" value="Helicase/UvrB_N"/>
</dbReference>
<evidence type="ECO:0000256" key="12">
    <source>
        <dbReference type="ARBA" id="ARBA00029504"/>
    </source>
</evidence>
<dbReference type="InterPro" id="IPR014001">
    <property type="entry name" value="Helicase_ATP-bd"/>
</dbReference>
<dbReference type="InterPro" id="IPR041471">
    <property type="entry name" value="UvrB_inter"/>
</dbReference>
<dbReference type="Proteomes" id="UP000199040">
    <property type="component" value="Unassembled WGS sequence"/>
</dbReference>
<dbReference type="GO" id="GO:0006289">
    <property type="term" value="P:nucleotide-excision repair"/>
    <property type="evidence" value="ECO:0007669"/>
    <property type="project" value="UniProtKB-UniRule"/>
</dbReference>
<dbReference type="STRING" id="442341.SAMN04487959_108221"/>
<comment type="function">
    <text evidence="13">The UvrABC repair system catalyzes the recognition and processing of DNA lesions. A damage recognition complex composed of 2 UvrA and 2 UvrB subunits scans DNA for abnormalities. Upon binding of the UvrA(2)B(2) complex to a putative damaged site, the DNA wraps around one UvrB monomer. DNA wrap is dependent on ATP binding by UvrB and probably causes local melting of the DNA helix, facilitating insertion of UvrB beta-hairpin between the DNA strands. Then UvrB probes one DNA strand for the presence of a lesion. If a lesion is found the UvrA subunits dissociate and the UvrB-DNA preincision complex is formed. This complex is subsequently bound by UvrC and the second UvrB is released. If no lesion is found, the DNA wraps around the other UvrB subunit that will check the other stand for damage.</text>
</comment>
<gene>
    <name evidence="13" type="primary">uvrB</name>
    <name evidence="19" type="ORF">SAMN04487959_108221</name>
</gene>
<keyword evidence="9 13" id="KW-0234">DNA repair</keyword>
<dbReference type="GO" id="GO:0016887">
    <property type="term" value="F:ATP hydrolysis activity"/>
    <property type="evidence" value="ECO:0007669"/>
    <property type="project" value="InterPro"/>
</dbReference>
<comment type="subcellular location">
    <subcellularLocation>
        <location evidence="1 13 14">Cytoplasm</location>
    </subcellularLocation>
</comment>
<dbReference type="SUPFAM" id="SSF52540">
    <property type="entry name" value="P-loop containing nucleoside triphosphate hydrolases"/>
    <property type="match status" value="2"/>
</dbReference>
<sequence length="676" mass="76988">MSKPFRIHSKYRPAGDQPAAIDGLVKGIEAGLAHQTLLGVTGSGKTFTMANVVERLQRPAIVMAPNKTLAAQLYGEFKSFLPDNAVEYFVSYYDYYQPEAYVPSSDTFIEKDASINDHIEQMRLSATKALLERRDALIVASVSAIYGLGDPELYLKMRLHFNRGELIDQRTFLRRLAELQYTRNDMDFRRGTYRVRGDVIDIYPADAEDEAVRVELFDDEIDTIRLFDPLTGEMRSQVPRMTIYPKSHYVTPRETIVQATENIKAELIERLEWLRKHDKLVEAQRLEQRTLYDIEMMLELGYCNGIENYSRYLSGRKPGDPPPTFFDYLPADALLFIDESHVSVPQVGGMYKGDRSRKETLVEYGFRLPSALDNRPMTFEEWERICPQTVFVSATPGNYEAEHAGQVVEQVVRPTGLVDPEVEVRPASTQVDDLLSEIRLRTEVGERVLVTTLTKRMAEDLTEYLDEHDVRVRYLHSDIDTVERVEIIRDLRLGKFDVLVGINLLREGLDIPEVSLVAILDADKEGFLRAERSLIQTIGRAARNAHGKAILYGDRVTDSMRRAIDETERRRAKQIAHNEAHGIIPKTVTRSVADIMEGAQTPGKKGSRRKGERKVAETQGDYTLDDLKAMSVPDLTREIGKLEDAMHEAAQNLEFEEAARLRDRVHALNARLIELK</sequence>
<dbReference type="Gene3D" id="4.10.860.10">
    <property type="entry name" value="UVR domain"/>
    <property type="match status" value="1"/>
</dbReference>
<evidence type="ECO:0000256" key="9">
    <source>
        <dbReference type="ARBA" id="ARBA00023204"/>
    </source>
</evidence>
<organism evidence="19 20">
    <name type="scientific">Modicisalibacter xianhensis</name>
    <dbReference type="NCBI Taxonomy" id="442341"/>
    <lineage>
        <taxon>Bacteria</taxon>
        <taxon>Pseudomonadati</taxon>
        <taxon>Pseudomonadota</taxon>
        <taxon>Gammaproteobacteria</taxon>
        <taxon>Oceanospirillales</taxon>
        <taxon>Halomonadaceae</taxon>
        <taxon>Modicisalibacter</taxon>
    </lineage>
</organism>
<keyword evidence="20" id="KW-1185">Reference proteome</keyword>
<dbReference type="InterPro" id="IPR001943">
    <property type="entry name" value="UVR_dom"/>
</dbReference>
<keyword evidence="7 13" id="KW-0067">ATP-binding</keyword>
<feature type="binding site" evidence="13">
    <location>
        <begin position="39"/>
        <end position="46"/>
    </location>
    <ligand>
        <name>ATP</name>
        <dbReference type="ChEBI" id="CHEBI:30616"/>
    </ligand>
</feature>
<feature type="coiled-coil region" evidence="15">
    <location>
        <begin position="632"/>
        <end position="659"/>
    </location>
</feature>
<dbReference type="GO" id="GO:0009381">
    <property type="term" value="F:excinuclease ABC activity"/>
    <property type="evidence" value="ECO:0007669"/>
    <property type="project" value="UniProtKB-UniRule"/>
</dbReference>
<dbReference type="FunFam" id="3.40.50.300:FF:000477">
    <property type="entry name" value="UvrABC system protein B"/>
    <property type="match status" value="1"/>
</dbReference>
<feature type="domain" description="Helicase ATP-binding" evidence="17">
    <location>
        <begin position="26"/>
        <end position="155"/>
    </location>
</feature>
<dbReference type="PANTHER" id="PTHR24029">
    <property type="entry name" value="UVRABC SYSTEM PROTEIN B"/>
    <property type="match status" value="1"/>
</dbReference>
<dbReference type="Pfam" id="PF02151">
    <property type="entry name" value="UVR"/>
    <property type="match status" value="1"/>
</dbReference>
<evidence type="ECO:0000256" key="3">
    <source>
        <dbReference type="ARBA" id="ARBA00022490"/>
    </source>
</evidence>
<evidence type="ECO:0000256" key="14">
    <source>
        <dbReference type="RuleBase" id="RU003587"/>
    </source>
</evidence>
<dbReference type="PROSITE" id="PS51194">
    <property type="entry name" value="HELICASE_CTER"/>
    <property type="match status" value="1"/>
</dbReference>
<evidence type="ECO:0000256" key="6">
    <source>
        <dbReference type="ARBA" id="ARBA00022769"/>
    </source>
</evidence>
<evidence type="ECO:0000256" key="10">
    <source>
        <dbReference type="ARBA" id="ARBA00023236"/>
    </source>
</evidence>
<feature type="domain" description="UVR" evidence="16">
    <location>
        <begin position="636"/>
        <end position="671"/>
    </location>
</feature>
<dbReference type="InterPro" id="IPR036876">
    <property type="entry name" value="UVR_dom_sf"/>
</dbReference>
<evidence type="ECO:0000256" key="13">
    <source>
        <dbReference type="HAMAP-Rule" id="MF_00204"/>
    </source>
</evidence>
<keyword evidence="5 13" id="KW-0227">DNA damage</keyword>
<dbReference type="HAMAP" id="MF_00204">
    <property type="entry name" value="UvrB"/>
    <property type="match status" value="1"/>
</dbReference>
<comment type="domain">
    <text evidence="13">The beta-hairpin motif is involved in DNA binding.</text>
</comment>
<evidence type="ECO:0000256" key="8">
    <source>
        <dbReference type="ARBA" id="ARBA00022881"/>
    </source>
</evidence>
<evidence type="ECO:0000256" key="1">
    <source>
        <dbReference type="ARBA" id="ARBA00004496"/>
    </source>
</evidence>
<dbReference type="CDD" id="cd17916">
    <property type="entry name" value="DEXHc_UvrB"/>
    <property type="match status" value="1"/>
</dbReference>
<keyword evidence="6 13" id="KW-0228">DNA excision</keyword>
<dbReference type="PROSITE" id="PS51192">
    <property type="entry name" value="HELICASE_ATP_BIND_1"/>
    <property type="match status" value="1"/>
</dbReference>
<reference evidence="19 20" key="1">
    <citation type="submission" date="2016-10" db="EMBL/GenBank/DDBJ databases">
        <authorList>
            <person name="de Groot N.N."/>
        </authorList>
    </citation>
    <scope>NUCLEOTIDE SEQUENCE [LARGE SCALE GENOMIC DNA]</scope>
    <source>
        <strain evidence="19 20">CGMCC 1.6848</strain>
    </source>
</reference>
<dbReference type="Gene3D" id="6.10.140.240">
    <property type="match status" value="1"/>
</dbReference>
<evidence type="ECO:0000256" key="4">
    <source>
        <dbReference type="ARBA" id="ARBA00022741"/>
    </source>
</evidence>
<keyword evidence="8 13" id="KW-0267">Excision nuclease</keyword>
<dbReference type="SMART" id="SM00490">
    <property type="entry name" value="HELICc"/>
    <property type="match status" value="1"/>
</dbReference>
<evidence type="ECO:0000256" key="2">
    <source>
        <dbReference type="ARBA" id="ARBA00008533"/>
    </source>
</evidence>
<dbReference type="NCBIfam" id="NF003673">
    <property type="entry name" value="PRK05298.1"/>
    <property type="match status" value="1"/>
</dbReference>
<feature type="domain" description="Helicase C-terminal" evidence="18">
    <location>
        <begin position="430"/>
        <end position="583"/>
    </location>
</feature>
<dbReference type="PANTHER" id="PTHR24029:SF0">
    <property type="entry name" value="UVRABC SYSTEM PROTEIN B"/>
    <property type="match status" value="1"/>
</dbReference>
<evidence type="ECO:0000259" key="18">
    <source>
        <dbReference type="PROSITE" id="PS51194"/>
    </source>
</evidence>
<evidence type="ECO:0000256" key="7">
    <source>
        <dbReference type="ARBA" id="ARBA00022840"/>
    </source>
</evidence>
<dbReference type="Gene3D" id="3.40.50.300">
    <property type="entry name" value="P-loop containing nucleotide triphosphate hydrolases"/>
    <property type="match status" value="3"/>
</dbReference>
<keyword evidence="15" id="KW-0175">Coiled coil</keyword>
<evidence type="ECO:0000259" key="16">
    <source>
        <dbReference type="PROSITE" id="PS50151"/>
    </source>
</evidence>
<dbReference type="InterPro" id="IPR027417">
    <property type="entry name" value="P-loop_NTPase"/>
</dbReference>
<comment type="similarity">
    <text evidence="2 13 14">Belongs to the UvrB family.</text>
</comment>
<dbReference type="AlphaFoldDB" id="A0A1I3CHA9"/>
<evidence type="ECO:0000313" key="19">
    <source>
        <dbReference type="EMBL" id="SFH73867.1"/>
    </source>
</evidence>
<dbReference type="RefSeq" id="WP_092846951.1">
    <property type="nucleotide sequence ID" value="NZ_FOPY01000008.1"/>
</dbReference>